<gene>
    <name evidence="2" type="ORF">RDB_LOCUS18670</name>
</gene>
<sequence length="390" mass="44705">MVEKRHHTHPKSALELDLHRNLETALYNPLAISADLPRPTIFLNSALGSSLIIKIIKIIGKMSFDCSAPFIAYSLLSTFSTITENERDATQVIIELLPCYDVLTGELHVTHEAHIVACVFLEEFRAMARRHCYIQEGSLDNVVEAHDLFSVIILPLVRHLSQNEYNDIRRTIEDADALLSHPLPVLNELLNKWRLRNFEIVSEWHSYPVEGVEEYRFGLELPNGAQLEEVLMPLPYPTKQQSTDSGYSTEDEGPKSRHERRRKRHTHSHDKESSKPRPVPRSEGTRELALKSRTKPKSKRFFLPRFTSSRTSSDTAHDSSDNSDSSRSFDGQYRRYPNFIERGDEMECLCETGDICLLHAEGHPRDSETSARVPHRKRLVNLVKTAMMKL</sequence>
<reference evidence="2" key="1">
    <citation type="submission" date="2021-01" db="EMBL/GenBank/DDBJ databases">
        <authorList>
            <person name="Kaushik A."/>
        </authorList>
    </citation>
    <scope>NUCLEOTIDE SEQUENCE</scope>
    <source>
        <strain evidence="2">AG1-1A</strain>
    </source>
</reference>
<evidence type="ECO:0000256" key="1">
    <source>
        <dbReference type="SAM" id="MobiDB-lite"/>
    </source>
</evidence>
<accession>A0A8H2WF27</accession>
<evidence type="ECO:0000313" key="3">
    <source>
        <dbReference type="Proteomes" id="UP000663840"/>
    </source>
</evidence>
<feature type="compositionally biased region" description="Basic residues" evidence="1">
    <location>
        <begin position="257"/>
        <end position="268"/>
    </location>
</feature>
<evidence type="ECO:0000313" key="2">
    <source>
        <dbReference type="EMBL" id="CAE6370540.1"/>
    </source>
</evidence>
<feature type="region of interest" description="Disordered" evidence="1">
    <location>
        <begin position="236"/>
        <end position="331"/>
    </location>
</feature>
<dbReference type="EMBL" id="CAJMWR010000347">
    <property type="protein sequence ID" value="CAE6370540.1"/>
    <property type="molecule type" value="Genomic_DNA"/>
</dbReference>
<dbReference type="Proteomes" id="UP000663840">
    <property type="component" value="Unassembled WGS sequence"/>
</dbReference>
<feature type="compositionally biased region" description="Polar residues" evidence="1">
    <location>
        <begin position="238"/>
        <end position="248"/>
    </location>
</feature>
<feature type="compositionally biased region" description="Basic residues" evidence="1">
    <location>
        <begin position="292"/>
        <end position="302"/>
    </location>
</feature>
<proteinExistence type="predicted"/>
<name>A0A8H2WF27_9AGAM</name>
<protein>
    <submittedName>
        <fullName evidence="2">Uncharacterized protein</fullName>
    </submittedName>
</protein>
<organism evidence="2 3">
    <name type="scientific">Rhizoctonia solani</name>
    <dbReference type="NCBI Taxonomy" id="456999"/>
    <lineage>
        <taxon>Eukaryota</taxon>
        <taxon>Fungi</taxon>
        <taxon>Dikarya</taxon>
        <taxon>Basidiomycota</taxon>
        <taxon>Agaricomycotina</taxon>
        <taxon>Agaricomycetes</taxon>
        <taxon>Cantharellales</taxon>
        <taxon>Ceratobasidiaceae</taxon>
        <taxon>Rhizoctonia</taxon>
    </lineage>
</organism>
<dbReference type="AlphaFoldDB" id="A0A8H2WF27"/>
<comment type="caution">
    <text evidence="2">The sequence shown here is derived from an EMBL/GenBank/DDBJ whole genome shotgun (WGS) entry which is preliminary data.</text>
</comment>